<feature type="region of interest" description="Disordered" evidence="2">
    <location>
        <begin position="311"/>
        <end position="351"/>
    </location>
</feature>
<evidence type="ECO:0000256" key="1">
    <source>
        <dbReference type="SAM" id="Coils"/>
    </source>
</evidence>
<dbReference type="GeneID" id="90608899"/>
<evidence type="ECO:0000256" key="2">
    <source>
        <dbReference type="SAM" id="MobiDB-lite"/>
    </source>
</evidence>
<reference evidence="3 4" key="1">
    <citation type="submission" date="2017-06" db="EMBL/GenBank/DDBJ databases">
        <title>Description of Rhodopirellula bahusiensis sp. nov.</title>
        <authorList>
            <person name="Kizina J."/>
            <person name="Harder J."/>
        </authorList>
    </citation>
    <scope>NUCLEOTIDE SEQUENCE [LARGE SCALE GENOMIC DNA]</scope>
    <source>
        <strain evidence="3 4">SWK21</strain>
    </source>
</reference>
<evidence type="ECO:0000313" key="4">
    <source>
        <dbReference type="Proteomes" id="UP000225740"/>
    </source>
</evidence>
<keyword evidence="1" id="KW-0175">Coiled coil</keyword>
<protein>
    <submittedName>
        <fullName evidence="3">Uncharacterized protein</fullName>
    </submittedName>
</protein>
<dbReference type="RefSeq" id="WP_099260933.1">
    <property type="nucleotide sequence ID" value="NZ_NIZW01000008.1"/>
</dbReference>
<feature type="coiled-coil region" evidence="1">
    <location>
        <begin position="14"/>
        <end position="90"/>
    </location>
</feature>
<feature type="compositionally biased region" description="Polar residues" evidence="2">
    <location>
        <begin position="336"/>
        <end position="351"/>
    </location>
</feature>
<organism evidence="3 4">
    <name type="scientific">Rhodopirellula bahusiensis</name>
    <dbReference type="NCBI Taxonomy" id="2014065"/>
    <lineage>
        <taxon>Bacteria</taxon>
        <taxon>Pseudomonadati</taxon>
        <taxon>Planctomycetota</taxon>
        <taxon>Planctomycetia</taxon>
        <taxon>Pirellulales</taxon>
        <taxon>Pirellulaceae</taxon>
        <taxon>Rhodopirellula</taxon>
    </lineage>
</organism>
<accession>A0A2G1W8L4</accession>
<keyword evidence="4" id="KW-1185">Reference proteome</keyword>
<evidence type="ECO:0000313" key="3">
    <source>
        <dbReference type="EMBL" id="PHQ35170.1"/>
    </source>
</evidence>
<dbReference type="EMBL" id="NIZW01000008">
    <property type="protein sequence ID" value="PHQ35170.1"/>
    <property type="molecule type" value="Genomic_DNA"/>
</dbReference>
<sequence length="351" mass="39580">MTTTIRTNDIDQMKAKAQRDVEDANAVLEEARRRREATEQQVTGSQAELDRLNAEAAAKKQAIDAARQARIDADAELQKAAEQARIAEANLPQNRVTLETAEVTSSRVLSAFDEFRRESEFADNQDLPITESSKKFWCAIDNARDRLLTTDVDDDASAIVLGVEGIVLACERWEEDRKNLWETEIPPSELGDCPPENHRVEKFERDLRRLLAGESPTFTLPMIGDLILEGLSFRQIAQRLNYLRPSGVVCLETLAVLVDTFDRQDGPEFISVHWMGARTFETAWKRRQASIESRRKRRNLSIASSLRIMRDPNARLKNDPTRESSEAAPARRLGGSSASEPSQLSTMQADW</sequence>
<dbReference type="AlphaFoldDB" id="A0A2G1W8L4"/>
<proteinExistence type="predicted"/>
<gene>
    <name evidence="3" type="ORF">CEE69_12225</name>
</gene>
<comment type="caution">
    <text evidence="3">The sequence shown here is derived from an EMBL/GenBank/DDBJ whole genome shotgun (WGS) entry which is preliminary data.</text>
</comment>
<name>A0A2G1W8L4_9BACT</name>
<feature type="compositionally biased region" description="Basic and acidic residues" evidence="2">
    <location>
        <begin position="311"/>
        <end position="325"/>
    </location>
</feature>
<dbReference type="Proteomes" id="UP000225740">
    <property type="component" value="Unassembled WGS sequence"/>
</dbReference>